<sequence length="262" mass="29594">MAWHEAHRSVQDQFLSYLGEHSDLVLKGGTALMKCYGLDRFSEDLDFDALRPKVSTVRLVERFCQARGYESSVRKDTATVQRVMIRYDENRPLKIETSYRTRNIDPEDVTVVGGVRVYCLDALARLKAVAYLGRDTIRDLYDVTFLVNEHFDELSQASRSLLRVALANKGLDQFDVVLAENNDDLIDTDQLATHLLEAYECLGIESMEEERDLANNGLSQWGRARSLRQASFPDAPSSESAMGERTARSAAGGMKKPGHRQR</sequence>
<keyword evidence="3" id="KW-1185">Reference proteome</keyword>
<organism evidence="2 3">
    <name type="scientific">Trueperella pecoris</name>
    <dbReference type="NCBI Taxonomy" id="2733571"/>
    <lineage>
        <taxon>Bacteria</taxon>
        <taxon>Bacillati</taxon>
        <taxon>Actinomycetota</taxon>
        <taxon>Actinomycetes</taxon>
        <taxon>Actinomycetales</taxon>
        <taxon>Actinomycetaceae</taxon>
        <taxon>Trueperella</taxon>
    </lineage>
</organism>
<feature type="region of interest" description="Disordered" evidence="1">
    <location>
        <begin position="229"/>
        <end position="262"/>
    </location>
</feature>
<proteinExistence type="predicted"/>
<dbReference type="Gene3D" id="3.10.450.620">
    <property type="entry name" value="JHP933, nucleotidyltransferase-like core domain"/>
    <property type="match status" value="1"/>
</dbReference>
<dbReference type="GO" id="GO:0016740">
    <property type="term" value="F:transferase activity"/>
    <property type="evidence" value="ECO:0007669"/>
    <property type="project" value="UniProtKB-KW"/>
</dbReference>
<keyword evidence="2" id="KW-0808">Transferase</keyword>
<dbReference type="Gene3D" id="1.20.58.1790">
    <property type="entry name" value="JHP933, helical tail domain"/>
    <property type="match status" value="1"/>
</dbReference>
<dbReference type="Proteomes" id="UP000595053">
    <property type="component" value="Chromosome"/>
</dbReference>
<dbReference type="Pfam" id="PF08843">
    <property type="entry name" value="AbiEii"/>
    <property type="match status" value="1"/>
</dbReference>
<evidence type="ECO:0000313" key="2">
    <source>
        <dbReference type="EMBL" id="QOR45462.1"/>
    </source>
</evidence>
<dbReference type="AlphaFoldDB" id="A0A7M1QTJ3"/>
<gene>
    <name evidence="2" type="ORF">INS88_09415</name>
</gene>
<evidence type="ECO:0000256" key="1">
    <source>
        <dbReference type="SAM" id="MobiDB-lite"/>
    </source>
</evidence>
<accession>A0A7M1QTJ3</accession>
<evidence type="ECO:0000313" key="3">
    <source>
        <dbReference type="Proteomes" id="UP000595053"/>
    </source>
</evidence>
<name>A0A7M1QTJ3_9ACTO</name>
<reference evidence="2 3" key="1">
    <citation type="submission" date="2020-10" db="EMBL/GenBank/DDBJ databases">
        <title>Trueperella pecoris sp. nov. isolated from bovine and porcine specimens.</title>
        <authorList>
            <person name="Schoenecker L."/>
            <person name="Schnydrig P."/>
            <person name="Brodard I."/>
            <person name="Thomann A."/>
            <person name="Hemphill A."/>
            <person name="Rodriguez-Campos S."/>
            <person name="Perreten V."/>
            <person name="Jores J."/>
            <person name="Kittl S."/>
        </authorList>
    </citation>
    <scope>NUCLEOTIDE SEQUENCE [LARGE SCALE GENOMIC DNA]</scope>
    <source>
        <strain evidence="2 3">15A0121</strain>
    </source>
</reference>
<dbReference type="RefSeq" id="WP_197551034.1">
    <property type="nucleotide sequence ID" value="NZ_CP063213.1"/>
</dbReference>
<dbReference type="InterPro" id="IPR014942">
    <property type="entry name" value="AbiEii"/>
</dbReference>
<protein>
    <submittedName>
        <fullName evidence="2">Nucleotidyl transferase AbiEii/AbiGii toxin family protein</fullName>
    </submittedName>
</protein>
<dbReference type="EMBL" id="CP063213">
    <property type="protein sequence ID" value="QOR45462.1"/>
    <property type="molecule type" value="Genomic_DNA"/>
</dbReference>